<keyword evidence="7" id="KW-1185">Reference proteome</keyword>
<protein>
    <submittedName>
        <fullName evidence="6">Metallophosphoesterase</fullName>
    </submittedName>
</protein>
<dbReference type="Gene3D" id="3.60.21.10">
    <property type="match status" value="1"/>
</dbReference>
<dbReference type="SUPFAM" id="SSF56300">
    <property type="entry name" value="Metallo-dependent phosphatases"/>
    <property type="match status" value="1"/>
</dbReference>
<dbReference type="InterPro" id="IPR004843">
    <property type="entry name" value="Calcineurin-like_PHP"/>
</dbReference>
<evidence type="ECO:0000256" key="2">
    <source>
        <dbReference type="ARBA" id="ARBA00022801"/>
    </source>
</evidence>
<feature type="domain" description="Calcineurin-like phosphoesterase" evidence="5">
    <location>
        <begin position="3"/>
        <end position="209"/>
    </location>
</feature>
<keyword evidence="1" id="KW-0479">Metal-binding</keyword>
<evidence type="ECO:0000313" key="7">
    <source>
        <dbReference type="Proteomes" id="UP001236652"/>
    </source>
</evidence>
<dbReference type="Pfam" id="PF00149">
    <property type="entry name" value="Metallophos"/>
    <property type="match status" value="1"/>
</dbReference>
<dbReference type="RefSeq" id="WP_231419746.1">
    <property type="nucleotide sequence ID" value="NZ_CP126446.1"/>
</dbReference>
<organism evidence="6 7">
    <name type="scientific">Pontibacillus chungwhensis</name>
    <dbReference type="NCBI Taxonomy" id="265426"/>
    <lineage>
        <taxon>Bacteria</taxon>
        <taxon>Bacillati</taxon>
        <taxon>Bacillota</taxon>
        <taxon>Bacilli</taxon>
        <taxon>Bacillales</taxon>
        <taxon>Bacillaceae</taxon>
        <taxon>Pontibacillus</taxon>
    </lineage>
</organism>
<dbReference type="PANTHER" id="PTHR42988:SF2">
    <property type="entry name" value="CYCLIC NUCLEOTIDE PHOSPHODIESTERASE CBUA0032-RELATED"/>
    <property type="match status" value="1"/>
</dbReference>
<reference evidence="6 7" key="1">
    <citation type="submission" date="2023-05" db="EMBL/GenBank/DDBJ databases">
        <title>Comparative genomics reveals the evidence of polycyclic aromatic hydrocarbons degradation in moderately halophilic genus Pontibacillus.</title>
        <authorList>
            <person name="Yang H."/>
            <person name="Qian Z."/>
        </authorList>
    </citation>
    <scope>NUCLEOTIDE SEQUENCE [LARGE SCALE GENOMIC DNA]</scope>
    <source>
        <strain evidence="7">HN14</strain>
    </source>
</reference>
<keyword evidence="2" id="KW-0378">Hydrolase</keyword>
<dbReference type="InterPro" id="IPR029052">
    <property type="entry name" value="Metallo-depent_PP-like"/>
</dbReference>
<name>A0ABY8UYG7_9BACI</name>
<keyword evidence="3" id="KW-0408">Iron</keyword>
<evidence type="ECO:0000256" key="4">
    <source>
        <dbReference type="ARBA" id="ARBA00025742"/>
    </source>
</evidence>
<accession>A0ABY8UYG7</accession>
<comment type="similarity">
    <text evidence="4">Belongs to the cyclic nucleotide phosphodiesterase class-III family.</text>
</comment>
<dbReference type="EMBL" id="CP126446">
    <property type="protein sequence ID" value="WIF98405.1"/>
    <property type="molecule type" value="Genomic_DNA"/>
</dbReference>
<sequence>MVNILHISDIHFPSEHMVVTERELKQGIVNFLDNTDDENIYLLISGDITFQGKPQGYKEATLFFKEVIEKSKGKIDPKNILLCPGNHDIVEGSNFELFDKFSYTLRGDSNFSYNNGPSYVIKRMENALFLGINSVYHLDHQFGFVNIEELGEKLKSMSINEGVRRIAFTHHHLVNQFQRDTSSIRNASQLISLLDHYGFETIFHGHQHTNSNLILGKSQMFTIGVSTPGFEMQGYTNGINYYKINQEGLESNRYVYSRDNESGGLLGSFKVLDSKYYTR</sequence>
<gene>
    <name evidence="6" type="ORF">QNI29_01670</name>
</gene>
<evidence type="ECO:0000313" key="6">
    <source>
        <dbReference type="EMBL" id="WIF98405.1"/>
    </source>
</evidence>
<evidence type="ECO:0000256" key="1">
    <source>
        <dbReference type="ARBA" id="ARBA00022723"/>
    </source>
</evidence>
<proteinExistence type="inferred from homology"/>
<evidence type="ECO:0000259" key="5">
    <source>
        <dbReference type="Pfam" id="PF00149"/>
    </source>
</evidence>
<dbReference type="Proteomes" id="UP001236652">
    <property type="component" value="Chromosome"/>
</dbReference>
<evidence type="ECO:0000256" key="3">
    <source>
        <dbReference type="ARBA" id="ARBA00023004"/>
    </source>
</evidence>
<dbReference type="PANTHER" id="PTHR42988">
    <property type="entry name" value="PHOSPHOHYDROLASE"/>
    <property type="match status" value="1"/>
</dbReference>
<dbReference type="InterPro" id="IPR050884">
    <property type="entry name" value="CNP_phosphodiesterase-III"/>
</dbReference>